<dbReference type="EMBL" id="CALNXK010000111">
    <property type="protein sequence ID" value="CAH3158540.1"/>
    <property type="molecule type" value="Genomic_DNA"/>
</dbReference>
<feature type="compositionally biased region" description="Low complexity" evidence="2">
    <location>
        <begin position="2170"/>
        <end position="2184"/>
    </location>
</feature>
<dbReference type="PANTHER" id="PTHR47236">
    <property type="entry name" value="GENE, 32742-RELATED-RELATED"/>
    <property type="match status" value="1"/>
</dbReference>
<dbReference type="SMART" id="SM01411">
    <property type="entry name" value="Ephrin_rec_like"/>
    <property type="match status" value="5"/>
</dbReference>
<feature type="region of interest" description="Disordered" evidence="2">
    <location>
        <begin position="1408"/>
        <end position="1440"/>
    </location>
</feature>
<keyword evidence="5" id="KW-1185">Reference proteome</keyword>
<feature type="coiled-coil region" evidence="1">
    <location>
        <begin position="1097"/>
        <end position="1187"/>
    </location>
</feature>
<feature type="coiled-coil region" evidence="1">
    <location>
        <begin position="2205"/>
        <end position="2246"/>
    </location>
</feature>
<dbReference type="Proteomes" id="UP001159405">
    <property type="component" value="Unassembled WGS sequence"/>
</dbReference>
<evidence type="ECO:0000256" key="1">
    <source>
        <dbReference type="SAM" id="Coils"/>
    </source>
</evidence>
<evidence type="ECO:0000256" key="3">
    <source>
        <dbReference type="SAM" id="Phobius"/>
    </source>
</evidence>
<evidence type="ECO:0000256" key="2">
    <source>
        <dbReference type="SAM" id="MobiDB-lite"/>
    </source>
</evidence>
<feature type="compositionally biased region" description="Basic and acidic residues" evidence="2">
    <location>
        <begin position="1421"/>
        <end position="1440"/>
    </location>
</feature>
<feature type="coiled-coil region" evidence="1">
    <location>
        <begin position="1311"/>
        <end position="1360"/>
    </location>
</feature>
<evidence type="ECO:0000313" key="5">
    <source>
        <dbReference type="Proteomes" id="UP001159405"/>
    </source>
</evidence>
<keyword evidence="3" id="KW-1133">Transmembrane helix</keyword>
<feature type="region of interest" description="Disordered" evidence="2">
    <location>
        <begin position="486"/>
        <end position="510"/>
    </location>
</feature>
<feature type="region of interest" description="Disordered" evidence="2">
    <location>
        <begin position="1517"/>
        <end position="1536"/>
    </location>
</feature>
<feature type="region of interest" description="Disordered" evidence="2">
    <location>
        <begin position="2167"/>
        <end position="2198"/>
    </location>
</feature>
<feature type="coiled-coil region" evidence="1">
    <location>
        <begin position="1618"/>
        <end position="1805"/>
    </location>
</feature>
<feature type="transmembrane region" description="Helical" evidence="3">
    <location>
        <begin position="645"/>
        <end position="669"/>
    </location>
</feature>
<accession>A0ABN8QAU4</accession>
<keyword evidence="3" id="KW-0812">Transmembrane</keyword>
<keyword evidence="3" id="KW-0472">Membrane</keyword>
<gene>
    <name evidence="4" type="ORF">PLOB_00003222</name>
</gene>
<feature type="region of interest" description="Disordered" evidence="2">
    <location>
        <begin position="2309"/>
        <end position="2346"/>
    </location>
</feature>
<organism evidence="4 5">
    <name type="scientific">Porites lobata</name>
    <dbReference type="NCBI Taxonomy" id="104759"/>
    <lineage>
        <taxon>Eukaryota</taxon>
        <taxon>Metazoa</taxon>
        <taxon>Cnidaria</taxon>
        <taxon>Anthozoa</taxon>
        <taxon>Hexacorallia</taxon>
        <taxon>Scleractinia</taxon>
        <taxon>Fungiina</taxon>
        <taxon>Poritidae</taxon>
        <taxon>Porites</taxon>
    </lineage>
</organism>
<feature type="compositionally biased region" description="Basic and acidic residues" evidence="2">
    <location>
        <begin position="796"/>
        <end position="806"/>
    </location>
</feature>
<protein>
    <submittedName>
        <fullName evidence="4">Uncharacterized protein</fullName>
    </submittedName>
</protein>
<feature type="coiled-coil region" evidence="1">
    <location>
        <begin position="913"/>
        <end position="1025"/>
    </location>
</feature>
<keyword evidence="1" id="KW-0175">Coiled coil</keyword>
<feature type="region of interest" description="Disordered" evidence="2">
    <location>
        <begin position="792"/>
        <end position="813"/>
    </location>
</feature>
<sequence length="2346" mass="263684">MPFLGTSNGVPCPPGKYCPRGQAPIDCPVHRYRDIPGGQDLDDCFPCPAGHWCNLTGMVNYNNSKCPIGHFCPSQLGPSLCGAGRRRLTPGAGSRSECDLCPGGYYCPNDTINVQGIPCKARTYCPLGSSLETLCPGGAYCPGTTEIPKPCPGGYYCTNGSEIHTLCYYPDYCPPNSTEELPCKLGYKALNTSGLRDSHEKHCEVCPAGTYGNDPQRRFCDQCPAGYFCPVGTKSPTANPCPEGSYCPAGVGEAQPCSPGSYGNRSLATKTSDCYPCPTNTFNPLPNQKACLPCGSSSLSEEGQARCQCIGQSRSFQVSDGSCTCILRYVFDDPSTKEREEGNSDLDCRPLDADRCGTGKVYRASDWQCVDPETETVACDNKCKEEGETGGTFSTTEGICICTHTTECNSTCERTRVKCYIQRNTDGVLSMTCTDNNGNSATFNITSELGIGDHDNDLHSAEFIFTNSLNKMSAFAPGELSQVQSVVEPNSQSARRRRRAVGDNSTSTPSTVGRTIANPIICLTYGKALIFKVEINPINRSLSHYPRYRKNHLMNTNGEFDYGNFRQLHSLVQESNNSLSYFMHVFTQNGTFVFYDNAEPFRETFVTVKEQGSSCPDTILSPITEGVLVELGVSNKEPQNLKPNWGVIWGMTIFMLVVIIMLVIAVIIWRPKSIGRYPIRTLRPKYKALGAPIPVVPIPGIDDHVYDLGPRGAPEGASFDSPNVRFELENFNVRTLYDKLEDQTLHVSSQLARHQADLRAFYDRISQQAEKLKGMLDSMDVSALIKATKEAGATRAGRESPQEHHVSGVGSEGGKIYGMTAGGQVREQELMASLQMLLEKVEKGQFATGPAMVSGTNITIPSSGMVVVGGSGGASATTVYPPTAGQTVTEVHAGEAPGVHWQVQGTSDVSEFLRRMNAERMHLEQQVGRDEETAVHKLLKEQEEKRAAEMTKLAEKLADKLSGDLSEDEMKVIMDDHDRQVAQLEGVLAAEKDKQLAALREKLRRRREEKEAALLRKQKEEAEKSNIRLDDVPPLASIDTILKTQEGVQDVIVKEESIGQAKAEEQLSNEQADTYQRQMGDKFSAMVDDLVTSGSLYADQAEQIKREQMELEEKMSRELAQQRAQQTALLKEKLAQRRKERMKKLREQQELEKAKVISEGGDVETLMKQQEQEIAALEASFDAEEARHSAEIVKKLNEEYMDNVQQSHRALLDKVTRDNLDAVLQQQIMDQFRKDNEALQENLEQRKLKSLADTKAKLAARRARRQDEARRQAEEAAGQRILEEQSQAIAANKPMDADHVVVPEVIIPRETAEEEALRNEQERTLADMRERHEQDTQKTNEKLERELAAEEDQAAEMLEAEKGRRLRELKDRHAAEMAARSKDMSPEDVQQLLATHQQELDEIMEKMDAEKQRQKANLHQKLLERKKQRQDAQKRKQEREMAKELLEQKKELAEVRSEHIKQAEKQAMIEGIRENGSESAEFVIRKVLEKRHSQELKDLERMFQEERKVAVDEALAKMEERHSQESDELRAQNEKELRDLEKQNLSPDDLQQRRAQLLNQQQLRQSALDKKHAEERKQIQHGVLSDWEIRFARAKLELKEKHYQEYADALNELTPEQAEEHRRSVEKALAAARELEVVKQKLDEQRLENEEKLKQENEAFEAEQQRKLQEDLAMFDKQLEEEAEQEQKKNEKAILALNARKEALLKEKKAKVKQEMEKLSTQGASQEDQDAILKEHSKDLAKLMNKMDADRMRMQSSLEERLKKRREAKRKAKVEELTNKNEEEKKEFEEKVQSERDRVQAEEVLALKESIHVDNLVSATIESEVAPPPPPQPLMMPESYRLAAPLSEGELASLLLSSPLYQKIEGIKSMLSSGTGKGGTNFSAPAPGEGYIDIKDDTLWADDDDLVPVDLNKLPARAFVTYKFGSFIVDLLAVHCHHLPVTLLLADKLPPNKHLQRNAYRNSFFYDANNRILYVRAERMDNVGEFVLVLVHCLSHIAAGDLRDDSHPGFLKEFHHALAVLCDDLFFARYRRSSALARTLSSLPANEDLESASRVLLESVFGDAHAEADKSNVVEGLLDAKLLRGANKDGVHFTHDAIVERLSKYSNFAVESKLRSFLGDVEDKSIQARLQGTDEFIDKRLQELQGPQTKDRPMSRYVQSRGNLMTRGMSRQTSRAMATSRTATGLPISGKSLPSRPKEDEDLYKTFLQVQVEDMQDTVDTLNQEFAQLSREALDVTTNLRELEQELLAQTDLLRESAEGSTEHAQHKNAVRETTTKITTAKGSLESIALQKSNCLERLNLFKKRLEEKQAQLQQHESKPESERKQQAERKLQSAMGKSPKKKAKK</sequence>
<dbReference type="PANTHER" id="PTHR47236:SF4">
    <property type="entry name" value="GENE 9195-RELATED"/>
    <property type="match status" value="1"/>
</dbReference>
<dbReference type="Gene3D" id="2.10.50.10">
    <property type="entry name" value="Tumor Necrosis Factor Receptor, subunit A, domain 2"/>
    <property type="match status" value="1"/>
</dbReference>
<name>A0ABN8QAU4_9CNID</name>
<reference evidence="4 5" key="1">
    <citation type="submission" date="2022-05" db="EMBL/GenBank/DDBJ databases">
        <authorList>
            <consortium name="Genoscope - CEA"/>
            <person name="William W."/>
        </authorList>
    </citation>
    <scope>NUCLEOTIDE SEQUENCE [LARGE SCALE GENOMIC DNA]</scope>
</reference>
<feature type="compositionally biased region" description="Basic and acidic residues" evidence="2">
    <location>
        <begin position="2309"/>
        <end position="2332"/>
    </location>
</feature>
<comment type="caution">
    <text evidence="4">The sequence shown here is derived from an EMBL/GenBank/DDBJ whole genome shotgun (WGS) entry which is preliminary data.</text>
</comment>
<evidence type="ECO:0000313" key="4">
    <source>
        <dbReference type="EMBL" id="CAH3158540.1"/>
    </source>
</evidence>
<proteinExistence type="predicted"/>